<dbReference type="STRING" id="861298.SAMN04488136_102216"/>
<dbReference type="AlphaFoldDB" id="A0A1G7WWK4"/>
<dbReference type="CDD" id="cd00609">
    <property type="entry name" value="AAT_like"/>
    <property type="match status" value="1"/>
</dbReference>
<evidence type="ECO:0000256" key="1">
    <source>
        <dbReference type="ARBA" id="ARBA00001933"/>
    </source>
</evidence>
<dbReference type="Gene3D" id="3.90.1150.10">
    <property type="entry name" value="Aspartate Aminotransferase, domain 1"/>
    <property type="match status" value="1"/>
</dbReference>
<evidence type="ECO:0000256" key="2">
    <source>
        <dbReference type="ARBA" id="ARBA00007441"/>
    </source>
</evidence>
<dbReference type="InterPro" id="IPR015421">
    <property type="entry name" value="PyrdxlP-dep_Trfase_major"/>
</dbReference>
<dbReference type="InterPro" id="IPR050596">
    <property type="entry name" value="AspAT/PAT-like"/>
</dbReference>
<dbReference type="EMBL" id="FNDD01000002">
    <property type="protein sequence ID" value="SDG76284.1"/>
    <property type="molecule type" value="Genomic_DNA"/>
</dbReference>
<evidence type="ECO:0000256" key="5">
    <source>
        <dbReference type="ARBA" id="ARBA00022898"/>
    </source>
</evidence>
<keyword evidence="9" id="KW-1185">Reference proteome</keyword>
<sequence>MDRPLPPALSPIAQQLSESSIRTIANFGMTQADVIPLWFGESDIPTPDFIRQAAAHGLEQGDTRYTPNNGIPALRTALAEYQNRLYDQQFDQHNIVVTVSGTNAVMLAAQTCISAGDKVVVITPVFPTLFAVPQLLGAKVEQLQLSQNGHRFELDLDALFHAAKDAKAIVINSPNNPTGWCATKEQIEAICEFARRENVWVISDEVYARHTYEGDSAPSFCTFMRESDPIIVCNSFSKAWCMTGWRLGWLTLPRAITPTITKLIEFNVSCAPGFVQAGGLAAITQGERFIEQTRERFLTARDMVAQALSDIPGVTLYDMPATFYAFVKIDGLAANSQAYILRMIEEAKVGVAPGEAFGLGGSEHLRICYGCDLAVLATALERIRDFLLTHRPE</sequence>
<dbReference type="GO" id="GO:0006520">
    <property type="term" value="P:amino acid metabolic process"/>
    <property type="evidence" value="ECO:0007669"/>
    <property type="project" value="InterPro"/>
</dbReference>
<accession>A0A1G7WWK4</accession>
<dbReference type="PANTHER" id="PTHR46383">
    <property type="entry name" value="ASPARTATE AMINOTRANSFERASE"/>
    <property type="match status" value="1"/>
</dbReference>
<evidence type="ECO:0000259" key="6">
    <source>
        <dbReference type="Pfam" id="PF00155"/>
    </source>
</evidence>
<dbReference type="RefSeq" id="WP_093269308.1">
    <property type="nucleotide sequence ID" value="NZ_FNDD01000002.1"/>
</dbReference>
<keyword evidence="5" id="KW-0663">Pyridoxal phosphate</keyword>
<dbReference type="EMBL" id="FNDD01000004">
    <property type="protein sequence ID" value="SDG87555.1"/>
    <property type="molecule type" value="Genomic_DNA"/>
</dbReference>
<feature type="domain" description="Aminotransferase class I/classII large" evidence="6">
    <location>
        <begin position="34"/>
        <end position="383"/>
    </location>
</feature>
<dbReference type="NCBIfam" id="NF004770">
    <property type="entry name" value="PRK06108.1"/>
    <property type="match status" value="1"/>
</dbReference>
<proteinExistence type="inferred from homology"/>
<evidence type="ECO:0000313" key="8">
    <source>
        <dbReference type="EMBL" id="SDG87555.1"/>
    </source>
</evidence>
<evidence type="ECO:0000256" key="3">
    <source>
        <dbReference type="ARBA" id="ARBA00022576"/>
    </source>
</evidence>
<name>A0A1G7WWK4_9VIBR</name>
<comment type="similarity">
    <text evidence="2">Belongs to the class-I pyridoxal-phosphate-dependent aminotransferase family.</text>
</comment>
<keyword evidence="3 7" id="KW-0032">Aminotransferase</keyword>
<dbReference type="InterPro" id="IPR004839">
    <property type="entry name" value="Aminotransferase_I/II_large"/>
</dbReference>
<dbReference type="Pfam" id="PF00155">
    <property type="entry name" value="Aminotran_1_2"/>
    <property type="match status" value="1"/>
</dbReference>
<protein>
    <submittedName>
        <fullName evidence="7">Aspartate/methionine/tyrosine aminotransferase</fullName>
    </submittedName>
</protein>
<dbReference type="OrthoDB" id="9763453at2"/>
<dbReference type="InterPro" id="IPR015422">
    <property type="entry name" value="PyrdxlP-dep_Trfase_small"/>
</dbReference>
<organism evidence="7 9">
    <name type="scientific">Vibrio xiamenensis</name>
    <dbReference type="NCBI Taxonomy" id="861298"/>
    <lineage>
        <taxon>Bacteria</taxon>
        <taxon>Pseudomonadati</taxon>
        <taxon>Pseudomonadota</taxon>
        <taxon>Gammaproteobacteria</taxon>
        <taxon>Vibrionales</taxon>
        <taxon>Vibrionaceae</taxon>
        <taxon>Vibrio</taxon>
    </lineage>
</organism>
<evidence type="ECO:0000313" key="9">
    <source>
        <dbReference type="Proteomes" id="UP000198854"/>
    </source>
</evidence>
<dbReference type="InterPro" id="IPR015424">
    <property type="entry name" value="PyrdxlP-dep_Trfase"/>
</dbReference>
<keyword evidence="4 7" id="KW-0808">Transferase</keyword>
<reference evidence="7 9" key="1">
    <citation type="submission" date="2016-10" db="EMBL/GenBank/DDBJ databases">
        <authorList>
            <person name="de Groot N.N."/>
        </authorList>
    </citation>
    <scope>NUCLEOTIDE SEQUENCE [LARGE SCALE GENOMIC DNA]</scope>
    <source>
        <strain evidence="7 9">CGMCC 1.10228</strain>
    </source>
</reference>
<dbReference type="GO" id="GO:0030170">
    <property type="term" value="F:pyridoxal phosphate binding"/>
    <property type="evidence" value="ECO:0007669"/>
    <property type="project" value="InterPro"/>
</dbReference>
<comment type="cofactor">
    <cofactor evidence="1">
        <name>pyridoxal 5'-phosphate</name>
        <dbReference type="ChEBI" id="CHEBI:597326"/>
    </cofactor>
</comment>
<gene>
    <name evidence="7" type="ORF">SAMN04488136_102216</name>
    <name evidence="8" type="ORF">SAMN04488136_10420</name>
</gene>
<dbReference type="GO" id="GO:0008483">
    <property type="term" value="F:transaminase activity"/>
    <property type="evidence" value="ECO:0007669"/>
    <property type="project" value="UniProtKB-KW"/>
</dbReference>
<evidence type="ECO:0000313" key="7">
    <source>
        <dbReference type="EMBL" id="SDG76284.1"/>
    </source>
</evidence>
<evidence type="ECO:0000256" key="4">
    <source>
        <dbReference type="ARBA" id="ARBA00022679"/>
    </source>
</evidence>
<dbReference type="SUPFAM" id="SSF53383">
    <property type="entry name" value="PLP-dependent transferases"/>
    <property type="match status" value="1"/>
</dbReference>
<dbReference type="Proteomes" id="UP000198854">
    <property type="component" value="Unassembled WGS sequence"/>
</dbReference>
<dbReference type="Gene3D" id="3.40.640.10">
    <property type="entry name" value="Type I PLP-dependent aspartate aminotransferase-like (Major domain)"/>
    <property type="match status" value="1"/>
</dbReference>